<evidence type="ECO:0000313" key="2">
    <source>
        <dbReference type="EMBL" id="OPX44921.1"/>
    </source>
</evidence>
<sequence>MSAMKGKSRIHMIGDSCKRRVMLIHGAGFYWETCFASIADALRDKYCLLIAELEGHCHEPDEFMVSVEESADKIIHSLNQRAVRDIDIIYGISLGASIALEIALKNKLSVSTLILDSGQYESMGEMTEQYSAIMAGEFKKIINGEHLISPVKENMGYLSNNDVDVLQPLIFPDITQEALYRAFLAAYSYDIKERSEKLGMKVGILLGGNEIYAKNSIPLVERICLKAPDIHEFPHKGHAEALSREPRLITGIINKYMCGQ</sequence>
<dbReference type="AlphaFoldDB" id="A0A1V4SNU3"/>
<organism evidence="2 3">
    <name type="scientific">Ruminiclostridium hungatei</name>
    <name type="common">Clostridium hungatei</name>
    <dbReference type="NCBI Taxonomy" id="48256"/>
    <lineage>
        <taxon>Bacteria</taxon>
        <taxon>Bacillati</taxon>
        <taxon>Bacillota</taxon>
        <taxon>Clostridia</taxon>
        <taxon>Eubacteriales</taxon>
        <taxon>Oscillospiraceae</taxon>
        <taxon>Ruminiclostridium</taxon>
    </lineage>
</organism>
<dbReference type="InterPro" id="IPR000073">
    <property type="entry name" value="AB_hydrolase_1"/>
</dbReference>
<dbReference type="Gene3D" id="3.40.50.1820">
    <property type="entry name" value="alpha/beta hydrolase"/>
    <property type="match status" value="1"/>
</dbReference>
<dbReference type="GO" id="GO:0016787">
    <property type="term" value="F:hydrolase activity"/>
    <property type="evidence" value="ECO:0007669"/>
    <property type="project" value="UniProtKB-KW"/>
</dbReference>
<keyword evidence="2" id="KW-0378">Hydrolase</keyword>
<dbReference type="RefSeq" id="WP_080063609.1">
    <property type="nucleotide sequence ID" value="NZ_MZGX01000006.1"/>
</dbReference>
<name>A0A1V4SNU3_RUMHU</name>
<dbReference type="Pfam" id="PF12697">
    <property type="entry name" value="Abhydrolase_6"/>
    <property type="match status" value="1"/>
</dbReference>
<dbReference type="OrthoDB" id="1643507at2"/>
<gene>
    <name evidence="2" type="ORF">CLHUN_11530</name>
</gene>
<dbReference type="STRING" id="48256.CLHUN_11530"/>
<protein>
    <submittedName>
        <fullName evidence="2">Alpha/beta hydrolase family protein</fullName>
    </submittedName>
</protein>
<dbReference type="SUPFAM" id="SSF53474">
    <property type="entry name" value="alpha/beta-Hydrolases"/>
    <property type="match status" value="1"/>
</dbReference>
<proteinExistence type="predicted"/>
<evidence type="ECO:0000259" key="1">
    <source>
        <dbReference type="Pfam" id="PF12697"/>
    </source>
</evidence>
<reference evidence="2 3" key="1">
    <citation type="submission" date="2017-03" db="EMBL/GenBank/DDBJ databases">
        <title>Genome sequence of Clostridium hungatei DSM 14427.</title>
        <authorList>
            <person name="Poehlein A."/>
            <person name="Daniel R."/>
        </authorList>
    </citation>
    <scope>NUCLEOTIDE SEQUENCE [LARGE SCALE GENOMIC DNA]</scope>
    <source>
        <strain evidence="2 3">DSM 14427</strain>
    </source>
</reference>
<comment type="caution">
    <text evidence="2">The sequence shown here is derived from an EMBL/GenBank/DDBJ whole genome shotgun (WGS) entry which is preliminary data.</text>
</comment>
<feature type="domain" description="AB hydrolase-1" evidence="1">
    <location>
        <begin position="22"/>
        <end position="129"/>
    </location>
</feature>
<keyword evidence="3" id="KW-1185">Reference proteome</keyword>
<dbReference type="InterPro" id="IPR029058">
    <property type="entry name" value="AB_hydrolase_fold"/>
</dbReference>
<dbReference type="EMBL" id="MZGX01000006">
    <property type="protein sequence ID" value="OPX44921.1"/>
    <property type="molecule type" value="Genomic_DNA"/>
</dbReference>
<evidence type="ECO:0000313" key="3">
    <source>
        <dbReference type="Proteomes" id="UP000191554"/>
    </source>
</evidence>
<dbReference type="Proteomes" id="UP000191554">
    <property type="component" value="Unassembled WGS sequence"/>
</dbReference>
<accession>A0A1V4SNU3</accession>